<keyword evidence="10" id="KW-0812">Transmembrane</keyword>
<dbReference type="Gene3D" id="3.50.30.30">
    <property type="match status" value="1"/>
</dbReference>
<dbReference type="Pfam" id="PF17963">
    <property type="entry name" value="Big_9"/>
    <property type="match status" value="1"/>
</dbReference>
<dbReference type="Pfam" id="PF05922">
    <property type="entry name" value="Inhibitor_I9"/>
    <property type="match status" value="1"/>
</dbReference>
<feature type="active site" description="Charge relay system" evidence="7 8">
    <location>
        <position position="593"/>
    </location>
</feature>
<evidence type="ECO:0000259" key="15">
    <source>
        <dbReference type="Pfam" id="PF06119"/>
    </source>
</evidence>
<feature type="transmembrane region" description="Helical" evidence="10">
    <location>
        <begin position="1169"/>
        <end position="1188"/>
    </location>
</feature>
<evidence type="ECO:0000259" key="12">
    <source>
        <dbReference type="Pfam" id="PF00082"/>
    </source>
</evidence>
<dbReference type="AlphaFoldDB" id="A0A3N1NWU2"/>
<dbReference type="GO" id="GO:0007160">
    <property type="term" value="P:cell-matrix adhesion"/>
    <property type="evidence" value="ECO:0007669"/>
    <property type="project" value="InterPro"/>
</dbReference>
<feature type="domain" description="NIDO" evidence="15">
    <location>
        <begin position="897"/>
        <end position="992"/>
    </location>
</feature>
<dbReference type="PRINTS" id="PR00723">
    <property type="entry name" value="SUBTILISIN"/>
</dbReference>
<keyword evidence="10" id="KW-0472">Membrane</keyword>
<gene>
    <name evidence="16" type="ORF">EDC28_11316</name>
</gene>
<evidence type="ECO:0000259" key="14">
    <source>
        <dbReference type="Pfam" id="PF05922"/>
    </source>
</evidence>
<dbReference type="InterPro" id="IPR046450">
    <property type="entry name" value="PA_dom_sf"/>
</dbReference>
<feature type="domain" description="Peptidase S8/S53" evidence="12">
    <location>
        <begin position="184"/>
        <end position="647"/>
    </location>
</feature>
<feature type="domain" description="PA" evidence="13">
    <location>
        <begin position="427"/>
        <end position="512"/>
    </location>
</feature>
<keyword evidence="2" id="KW-0964">Secreted</keyword>
<dbReference type="NCBIfam" id="TIGR03501">
    <property type="entry name" value="GlyGly_CTERM"/>
    <property type="match status" value="1"/>
</dbReference>
<dbReference type="InterPro" id="IPR000209">
    <property type="entry name" value="Peptidase_S8/S53_dom"/>
</dbReference>
<dbReference type="GO" id="GO:0006508">
    <property type="term" value="P:proteolysis"/>
    <property type="evidence" value="ECO:0007669"/>
    <property type="project" value="UniProtKB-KW"/>
</dbReference>
<dbReference type="InterPro" id="IPR020008">
    <property type="entry name" value="GlyGly_CTERM"/>
</dbReference>
<evidence type="ECO:0000313" key="17">
    <source>
        <dbReference type="Proteomes" id="UP000268033"/>
    </source>
</evidence>
<dbReference type="InterPro" id="IPR015500">
    <property type="entry name" value="Peptidase_S8_subtilisin-rel"/>
</dbReference>
<dbReference type="Pfam" id="PF06119">
    <property type="entry name" value="NIDO"/>
    <property type="match status" value="1"/>
</dbReference>
<evidence type="ECO:0000256" key="10">
    <source>
        <dbReference type="SAM" id="Phobius"/>
    </source>
</evidence>
<sequence>MKLQTAFKLSPLVLALASASSVAALSVSPHQVVFDNPVITKSKVTKAQKGPLREIVPNRYIIELTGEPVAARSGSHVARSASGKLDFAASSTQAVKSQLASERAQAAAALKTLYPSASVVRKFDTVFNGLAVQGNDIDVDALRKLPNVKHVYRDEVFHVNMDQSLPIIKAPAAWEALGGQATAGKGLRVAVVDSGIRPENPMFDDAGMTAPDASTLPTDDYCHTVDASFCNNKLIVARYYPALSSTIAEEYTDKPLGWNGHGTHVAGTAVGMPVTADYKGTDYALSGVAPGAYLMVYKALYQGATTASGSTLSLMAAVEDAVNDGADVINNSWGGGAGGDPNNSAYKTTFENAEAAGVVVVSAAGNDGNGAQTIGCPGCVESGITVANTQTGRSFVQEMNVDGIGNLQMVEGSSSVQLSSLAAADLTAPLVAAANIDAANAEGCDAFPAETFVDSFAFISRGSCNFTVKAANAEAAGAKGLVVYDNGGGVVQMSMDESTIFGVMLSQADAEKVLAAMGTGSINVTLDPAVHSFVDSALVDVMNSSSSRGPNGDNSFIKPDLAAPGTNILSAFSPDELGIGGTDPVFDSLTGTSMASPHVAGAATLVLAAHSDWTPAEVKAALTTTSTTEVKDDDGETQASPFAMGAGRIDVSKAINAGLAVAPVSISGPGCMTTCTFTVDTTSLAGDTVNWTGTVSFKDAGITATLSSATMSLEAGATGSFVLNVDATSATKDEWHFGTITWTDADGNLPTAHMPVAIYSGNSTDATALSSTGGVMTAGGELAAQTQVSNNGFDGTATVKVVLPEGLDVNGTPEATESGATQDSFGYDAATKTMTWTGTLNKSFANLAAGPAWLDSLPSLTDGFDPFEIACSDCDEGTVSLNAAGLGIQFMGKAVTSITLSANGYVAFNGAIVTAPYYNDSMPSSKISGAVLAPFWTDLDLTNTGKWYYQIINDGTNDYLVFEWKDISEYGDTSGRKYTFQVLLQLDADAAFVHYVSMDAMPTYVTAGVQDASGARGSNLYIDGTGTAPASGSSYGLTYQDGGKVQLDYNLVSDAIVVDDVAAVVTGPVTINLPSHIHGSRPVISSTLTATGVDAKALSPIQVDPAEKVVITTEPSNGTLSVDSSGVATYTPSEGFTGTDSFSYAAEGNESVTGTVTVNVSAKPNTNSGGGGGGAFGILALLMAPLMWMRRRKA</sequence>
<dbReference type="Pfam" id="PF02225">
    <property type="entry name" value="PA"/>
    <property type="match status" value="1"/>
</dbReference>
<dbReference type="PROSITE" id="PS00137">
    <property type="entry name" value="SUBTILASE_HIS"/>
    <property type="match status" value="1"/>
</dbReference>
<dbReference type="InterPro" id="IPR003886">
    <property type="entry name" value="NIDO_dom"/>
</dbReference>
<feature type="active site" description="Charge relay system" evidence="7 8">
    <location>
        <position position="261"/>
    </location>
</feature>
<dbReference type="RefSeq" id="WP_123422634.1">
    <property type="nucleotide sequence ID" value="NZ_RJUL01000013.1"/>
</dbReference>
<organism evidence="16 17">
    <name type="scientific">Gallaecimonas pentaromativorans</name>
    <dbReference type="NCBI Taxonomy" id="584787"/>
    <lineage>
        <taxon>Bacteria</taxon>
        <taxon>Pseudomonadati</taxon>
        <taxon>Pseudomonadota</taxon>
        <taxon>Gammaproteobacteria</taxon>
        <taxon>Enterobacterales</taxon>
        <taxon>Gallaecimonadaceae</taxon>
        <taxon>Gallaecimonas</taxon>
    </lineage>
</organism>
<dbReference type="Gene3D" id="2.60.40.3440">
    <property type="match status" value="1"/>
</dbReference>
<keyword evidence="10" id="KW-1133">Transmembrane helix</keyword>
<dbReference type="STRING" id="584787.GCA_001247655_03340"/>
<dbReference type="PROSITE" id="PS00138">
    <property type="entry name" value="SUBTILASE_SER"/>
    <property type="match status" value="1"/>
</dbReference>
<evidence type="ECO:0000256" key="6">
    <source>
        <dbReference type="ARBA" id="ARBA00022825"/>
    </source>
</evidence>
<name>A0A3N1NWU2_9GAMM</name>
<proteinExistence type="inferred from homology"/>
<evidence type="ECO:0000256" key="2">
    <source>
        <dbReference type="ARBA" id="ARBA00022525"/>
    </source>
</evidence>
<feature type="chain" id="PRO_5018096119" evidence="11">
    <location>
        <begin position="24"/>
        <end position="1194"/>
    </location>
</feature>
<evidence type="ECO:0000256" key="1">
    <source>
        <dbReference type="ARBA" id="ARBA00011073"/>
    </source>
</evidence>
<comment type="caution">
    <text evidence="16">The sequence shown here is derived from an EMBL/GenBank/DDBJ whole genome shotgun (WGS) entry which is preliminary data.</text>
</comment>
<dbReference type="PIRSF" id="PIRSF037898">
    <property type="entry name" value="Subtilisin_rel_Sputw3181_3341"/>
    <property type="match status" value="1"/>
</dbReference>
<protein>
    <submittedName>
        <fullName evidence="16">Putative secreted protein</fullName>
    </submittedName>
</protein>
<evidence type="ECO:0000256" key="7">
    <source>
        <dbReference type="PIRSR" id="PIRSR615500-1"/>
    </source>
</evidence>
<keyword evidence="17" id="KW-1185">Reference proteome</keyword>
<dbReference type="SUPFAM" id="SSF52743">
    <property type="entry name" value="Subtilisin-like"/>
    <property type="match status" value="1"/>
</dbReference>
<evidence type="ECO:0000256" key="9">
    <source>
        <dbReference type="RuleBase" id="RU003355"/>
    </source>
</evidence>
<dbReference type="InterPro" id="IPR023828">
    <property type="entry name" value="Peptidase_S8_Ser-AS"/>
</dbReference>
<dbReference type="Gene3D" id="3.40.50.200">
    <property type="entry name" value="Peptidase S8/S53 domain"/>
    <property type="match status" value="1"/>
</dbReference>
<comment type="similarity">
    <text evidence="1 8 9">Belongs to the peptidase S8 family.</text>
</comment>
<dbReference type="InterPro" id="IPR036852">
    <property type="entry name" value="Peptidase_S8/S53_dom_sf"/>
</dbReference>
<feature type="domain" description="Inhibitor I9" evidence="14">
    <location>
        <begin position="60"/>
        <end position="158"/>
    </location>
</feature>
<dbReference type="InterPro" id="IPR017312">
    <property type="entry name" value="Subtilisin_Alteromonadales"/>
</dbReference>
<dbReference type="PANTHER" id="PTHR10795">
    <property type="entry name" value="PROPROTEIN CONVERTASE SUBTILISIN/KEXIN"/>
    <property type="match status" value="1"/>
</dbReference>
<reference evidence="16 17" key="1">
    <citation type="submission" date="2018-11" db="EMBL/GenBank/DDBJ databases">
        <title>Genomic Encyclopedia of Type Strains, Phase IV (KMG-IV): sequencing the most valuable type-strain genomes for metagenomic binning, comparative biology and taxonomic classification.</title>
        <authorList>
            <person name="Goeker M."/>
        </authorList>
    </citation>
    <scope>NUCLEOTIDE SEQUENCE [LARGE SCALE GENOMIC DNA]</scope>
    <source>
        <strain evidence="16 17">DSM 21945</strain>
    </source>
</reference>
<dbReference type="InterPro" id="IPR045051">
    <property type="entry name" value="SBT"/>
</dbReference>
<dbReference type="SUPFAM" id="SSF52025">
    <property type="entry name" value="PA domain"/>
    <property type="match status" value="1"/>
</dbReference>
<dbReference type="Proteomes" id="UP000268033">
    <property type="component" value="Unassembled WGS sequence"/>
</dbReference>
<feature type="active site" description="Charge relay system" evidence="7 8">
    <location>
        <position position="193"/>
    </location>
</feature>
<evidence type="ECO:0000259" key="13">
    <source>
        <dbReference type="Pfam" id="PF02225"/>
    </source>
</evidence>
<keyword evidence="6 8" id="KW-0720">Serine protease</keyword>
<dbReference type="InterPro" id="IPR022398">
    <property type="entry name" value="Peptidase_S8_His-AS"/>
</dbReference>
<keyword evidence="5 8" id="KW-0378">Hydrolase</keyword>
<dbReference type="GO" id="GO:0004252">
    <property type="term" value="F:serine-type endopeptidase activity"/>
    <property type="evidence" value="ECO:0007669"/>
    <property type="project" value="UniProtKB-UniRule"/>
</dbReference>
<evidence type="ECO:0000256" key="4">
    <source>
        <dbReference type="ARBA" id="ARBA00022729"/>
    </source>
</evidence>
<dbReference type="EMBL" id="RJUL01000013">
    <property type="protein sequence ID" value="ROQ18900.1"/>
    <property type="molecule type" value="Genomic_DNA"/>
</dbReference>
<evidence type="ECO:0000256" key="5">
    <source>
        <dbReference type="ARBA" id="ARBA00022801"/>
    </source>
</evidence>
<dbReference type="InterPro" id="IPR010259">
    <property type="entry name" value="S8pro/Inhibitor_I9"/>
</dbReference>
<keyword evidence="4 11" id="KW-0732">Signal</keyword>
<dbReference type="Pfam" id="PF00082">
    <property type="entry name" value="Peptidase_S8"/>
    <property type="match status" value="1"/>
</dbReference>
<dbReference type="InterPro" id="IPR003137">
    <property type="entry name" value="PA_domain"/>
</dbReference>
<evidence type="ECO:0000313" key="16">
    <source>
        <dbReference type="EMBL" id="ROQ18900.1"/>
    </source>
</evidence>
<evidence type="ECO:0000256" key="3">
    <source>
        <dbReference type="ARBA" id="ARBA00022670"/>
    </source>
</evidence>
<evidence type="ECO:0000256" key="11">
    <source>
        <dbReference type="SAM" id="SignalP"/>
    </source>
</evidence>
<dbReference type="PROSITE" id="PS00136">
    <property type="entry name" value="SUBTILASE_ASP"/>
    <property type="match status" value="1"/>
</dbReference>
<dbReference type="InterPro" id="IPR023827">
    <property type="entry name" value="Peptidase_S8_Asp-AS"/>
</dbReference>
<evidence type="ECO:0000256" key="8">
    <source>
        <dbReference type="PROSITE-ProRule" id="PRU01240"/>
    </source>
</evidence>
<dbReference type="PROSITE" id="PS51892">
    <property type="entry name" value="SUBTILASE"/>
    <property type="match status" value="1"/>
</dbReference>
<feature type="signal peptide" evidence="11">
    <location>
        <begin position="1"/>
        <end position="23"/>
    </location>
</feature>
<keyword evidence="3 8" id="KW-0645">Protease</keyword>
<accession>A0A3N1NWU2</accession>